<dbReference type="AlphaFoldDB" id="A0A6C0AIB6"/>
<proteinExistence type="predicted"/>
<dbReference type="EMBL" id="MN740626">
    <property type="protein sequence ID" value="QHS79193.1"/>
    <property type="molecule type" value="Genomic_DNA"/>
</dbReference>
<name>A0A6C0AIB6_9ZZZZ</name>
<evidence type="ECO:0000313" key="1">
    <source>
        <dbReference type="EMBL" id="QHS79193.1"/>
    </source>
</evidence>
<accession>A0A6C0AIB6</accession>
<sequence length="199" mass="23495">MEWIEISFLVLCLYIVRTYEIAFIQETMKANKSSQIHIFPFMNQMGKMDFYDVSCDTIHINVFHLVPPSQYSHGVLSISFGDKVFCDIEALEKNMEFLEQFRQVKTIRIDTRFHCQGRRPSQLPDLVKVLRNKVEHIWFVVDRHGHDAVEIINSITRLSKLEIKKITFETVGIGQYGPPYNIVQLRERWRHIEFVESTS</sequence>
<organism evidence="1">
    <name type="scientific">viral metagenome</name>
    <dbReference type="NCBI Taxonomy" id="1070528"/>
    <lineage>
        <taxon>unclassified sequences</taxon>
        <taxon>metagenomes</taxon>
        <taxon>organismal metagenomes</taxon>
    </lineage>
</organism>
<reference evidence="1" key="1">
    <citation type="journal article" date="2020" name="Nature">
        <title>Giant virus diversity and host interactions through global metagenomics.</title>
        <authorList>
            <person name="Schulz F."/>
            <person name="Roux S."/>
            <person name="Paez-Espino D."/>
            <person name="Jungbluth S."/>
            <person name="Walsh D.A."/>
            <person name="Denef V.J."/>
            <person name="McMahon K.D."/>
            <person name="Konstantinidis K.T."/>
            <person name="Eloe-Fadrosh E.A."/>
            <person name="Kyrpides N.C."/>
            <person name="Woyke T."/>
        </authorList>
    </citation>
    <scope>NUCLEOTIDE SEQUENCE</scope>
    <source>
        <strain evidence="1">GVMAG-S-1035118-87</strain>
    </source>
</reference>
<protein>
    <submittedName>
        <fullName evidence="1">Uncharacterized protein</fullName>
    </submittedName>
</protein>